<dbReference type="PRINTS" id="PR00455">
    <property type="entry name" value="HTHTETR"/>
</dbReference>
<reference evidence="6 7" key="1">
    <citation type="journal article" date="2011" name="J. Bacteriol.">
        <title>Genome of Ochrobactrum anthropi ATCC 49188 T, a versatile opportunistic pathogen and symbiont of several eukaryotic hosts.</title>
        <authorList>
            <person name="Chain P.S."/>
            <person name="Lang D.M."/>
            <person name="Comerci D.J."/>
            <person name="Malfatti S.A."/>
            <person name="Vergez L.M."/>
            <person name="Shin M."/>
            <person name="Ugalde R.A."/>
            <person name="Garcia E."/>
            <person name="Tolmasky M.E."/>
        </authorList>
    </citation>
    <scope>NUCLEOTIDE SEQUENCE [LARGE SCALE GENOMIC DNA]</scope>
    <source>
        <strain evidence="7">ATCC 49188 / DSM 6882 / CCUG 24695 / JCM 21032 / LMG 3331 / NBRC 15819 / NCTC 12168 / Alc 37</strain>
    </source>
</reference>
<dbReference type="HOGENOM" id="CLU_069356_23_1_5"/>
<accession>A6X4B2</accession>
<evidence type="ECO:0000256" key="4">
    <source>
        <dbReference type="PROSITE-ProRule" id="PRU00335"/>
    </source>
</evidence>
<keyword evidence="3" id="KW-0804">Transcription</keyword>
<feature type="DNA-binding region" description="H-T-H motif" evidence="4">
    <location>
        <begin position="34"/>
        <end position="53"/>
    </location>
</feature>
<name>A6X4B2_BRUA4</name>
<dbReference type="PANTHER" id="PTHR47506">
    <property type="entry name" value="TRANSCRIPTIONAL REGULATORY PROTEIN"/>
    <property type="match status" value="1"/>
</dbReference>
<dbReference type="Proteomes" id="UP000002301">
    <property type="component" value="Chromosome 2"/>
</dbReference>
<dbReference type="SUPFAM" id="SSF46689">
    <property type="entry name" value="Homeodomain-like"/>
    <property type="match status" value="1"/>
</dbReference>
<evidence type="ECO:0000256" key="3">
    <source>
        <dbReference type="ARBA" id="ARBA00023163"/>
    </source>
</evidence>
<dbReference type="GO" id="GO:0003677">
    <property type="term" value="F:DNA binding"/>
    <property type="evidence" value="ECO:0007669"/>
    <property type="project" value="UniProtKB-UniRule"/>
</dbReference>
<dbReference type="KEGG" id="oan:Oant_3360"/>
<dbReference type="Pfam" id="PF00440">
    <property type="entry name" value="TetR_N"/>
    <property type="match status" value="1"/>
</dbReference>
<dbReference type="PANTHER" id="PTHR47506:SF3">
    <property type="entry name" value="HTH-TYPE TRANSCRIPTIONAL REGULATOR LMRA"/>
    <property type="match status" value="1"/>
</dbReference>
<sequence>MISDPATPSSKPARERLLQAAAELFYDAGISATGIDAIIQRAGVAKQSLYNNFTSKAELVATYLEHRHAEWLGLYDKRLEKAASPMDGILAIFDAYRDHAEFAYEHGFRGCGLLNAAAELPAGDPGRKAVRKHKEEVEGLLVTHLTGLIPDDPPRVRQLAVQLSFILEGAIMRAGLEGNSARLGEAKAMVTTILKPV</sequence>
<dbReference type="InterPro" id="IPR001647">
    <property type="entry name" value="HTH_TetR"/>
</dbReference>
<protein>
    <submittedName>
        <fullName evidence="6">Transcriptional regulator, TetR family</fullName>
    </submittedName>
</protein>
<dbReference type="InterPro" id="IPR009057">
    <property type="entry name" value="Homeodomain-like_sf"/>
</dbReference>
<keyword evidence="7" id="KW-1185">Reference proteome</keyword>
<proteinExistence type="predicted"/>
<evidence type="ECO:0000313" key="6">
    <source>
        <dbReference type="EMBL" id="ABS16066.1"/>
    </source>
</evidence>
<keyword evidence="2 4" id="KW-0238">DNA-binding</keyword>
<dbReference type="STRING" id="439375.Oant_3360"/>
<dbReference type="AlphaFoldDB" id="A6X4B2"/>
<dbReference type="PATRIC" id="fig|439375.7.peg.3516"/>
<dbReference type="SUPFAM" id="SSF48498">
    <property type="entry name" value="Tetracyclin repressor-like, C-terminal domain"/>
    <property type="match status" value="1"/>
</dbReference>
<evidence type="ECO:0000256" key="1">
    <source>
        <dbReference type="ARBA" id="ARBA00023015"/>
    </source>
</evidence>
<organism evidence="6 7">
    <name type="scientific">Brucella anthropi (strain ATCC 49188 / DSM 6882 / CCUG 24695 / JCM 21032 / LMG 3331 / NBRC 15819 / NCTC 12168 / Alc 37)</name>
    <name type="common">Ochrobactrum anthropi</name>
    <dbReference type="NCBI Taxonomy" id="439375"/>
    <lineage>
        <taxon>Bacteria</taxon>
        <taxon>Pseudomonadati</taxon>
        <taxon>Pseudomonadota</taxon>
        <taxon>Alphaproteobacteria</taxon>
        <taxon>Hyphomicrobiales</taxon>
        <taxon>Brucellaceae</taxon>
        <taxon>Brucella/Ochrobactrum group</taxon>
        <taxon>Brucella</taxon>
    </lineage>
</organism>
<evidence type="ECO:0000256" key="2">
    <source>
        <dbReference type="ARBA" id="ARBA00023125"/>
    </source>
</evidence>
<dbReference type="eggNOG" id="COG1309">
    <property type="taxonomic scope" value="Bacteria"/>
</dbReference>
<dbReference type="RefSeq" id="WP_012092792.1">
    <property type="nucleotide sequence ID" value="NC_009668.1"/>
</dbReference>
<evidence type="ECO:0000259" key="5">
    <source>
        <dbReference type="PROSITE" id="PS50977"/>
    </source>
</evidence>
<dbReference type="InterPro" id="IPR036271">
    <property type="entry name" value="Tet_transcr_reg_TetR-rel_C_sf"/>
</dbReference>
<gene>
    <name evidence="6" type="ordered locus">Oant_3360</name>
</gene>
<dbReference type="EMBL" id="CP000759">
    <property type="protein sequence ID" value="ABS16066.1"/>
    <property type="molecule type" value="Genomic_DNA"/>
</dbReference>
<evidence type="ECO:0000313" key="7">
    <source>
        <dbReference type="Proteomes" id="UP000002301"/>
    </source>
</evidence>
<feature type="domain" description="HTH tetR-type" evidence="5">
    <location>
        <begin position="11"/>
        <end position="71"/>
    </location>
</feature>
<dbReference type="Gene3D" id="1.10.357.10">
    <property type="entry name" value="Tetracycline Repressor, domain 2"/>
    <property type="match status" value="1"/>
</dbReference>
<dbReference type="PROSITE" id="PS50977">
    <property type="entry name" value="HTH_TETR_2"/>
    <property type="match status" value="1"/>
</dbReference>
<keyword evidence="1" id="KW-0805">Transcription regulation</keyword>